<comment type="cofactor">
    <cofactor evidence="1 9">
        <name>Mg(2+)</name>
        <dbReference type="ChEBI" id="CHEBI:18420"/>
    </cofactor>
</comment>
<sequence>MSTYVVAYDLVNENGPHDYQPLWDELERLGGQRTQYSLWLVNVTNTSKELHDHIKTMLDKDDKLWVFELTKNRSYSNAIKGTNDWLSRNPPSR</sequence>
<keyword evidence="6 9" id="KW-0378">Hydrolase</keyword>
<dbReference type="GO" id="GO:0051607">
    <property type="term" value="P:defense response to virus"/>
    <property type="evidence" value="ECO:0007669"/>
    <property type="project" value="UniProtKB-UniRule"/>
</dbReference>
<keyword evidence="3 9" id="KW-0540">Nuclease</keyword>
<keyword evidence="8 9" id="KW-0051">Antiviral defense</keyword>
<organism evidence="10 11">
    <name type="scientific">Rhodoplanes serenus</name>
    <dbReference type="NCBI Taxonomy" id="200615"/>
    <lineage>
        <taxon>Bacteria</taxon>
        <taxon>Pseudomonadati</taxon>
        <taxon>Pseudomonadota</taxon>
        <taxon>Alphaproteobacteria</taxon>
        <taxon>Hyphomicrobiales</taxon>
        <taxon>Nitrobacteraceae</taxon>
        <taxon>Rhodoplanes</taxon>
    </lineage>
</organism>
<feature type="binding site" evidence="9">
    <location>
        <position position="9"/>
    </location>
    <ligand>
        <name>Mg(2+)</name>
        <dbReference type="ChEBI" id="CHEBI:18420"/>
        <note>catalytic</note>
    </ligand>
</feature>
<keyword evidence="4 9" id="KW-0479">Metal-binding</keyword>
<dbReference type="GO" id="GO:0046872">
    <property type="term" value="F:metal ion binding"/>
    <property type="evidence" value="ECO:0007669"/>
    <property type="project" value="UniProtKB-UniRule"/>
</dbReference>
<evidence type="ECO:0000256" key="6">
    <source>
        <dbReference type="ARBA" id="ARBA00022801"/>
    </source>
</evidence>
<keyword evidence="5 9" id="KW-0255">Endonuclease</keyword>
<accession>A0A9X5AUF3</accession>
<evidence type="ECO:0000256" key="7">
    <source>
        <dbReference type="ARBA" id="ARBA00022842"/>
    </source>
</evidence>
<dbReference type="GO" id="GO:0043571">
    <property type="term" value="P:maintenance of CRISPR repeat elements"/>
    <property type="evidence" value="ECO:0007669"/>
    <property type="project" value="UniProtKB-UniRule"/>
</dbReference>
<evidence type="ECO:0000313" key="11">
    <source>
        <dbReference type="Proteomes" id="UP000438991"/>
    </source>
</evidence>
<evidence type="ECO:0000256" key="2">
    <source>
        <dbReference type="ARBA" id="ARBA00009959"/>
    </source>
</evidence>
<evidence type="ECO:0000256" key="5">
    <source>
        <dbReference type="ARBA" id="ARBA00022759"/>
    </source>
</evidence>
<dbReference type="NCBIfam" id="TIGR01573">
    <property type="entry name" value="cas2"/>
    <property type="match status" value="1"/>
</dbReference>
<comment type="function">
    <text evidence="9">CRISPR (clustered regularly interspaced short palindromic repeat), is an adaptive immune system that provides protection against mobile genetic elements (viruses, transposable elements and conjugative plasmids). CRISPR clusters contain sequences complementary to antecedent mobile elements and target invading nucleic acids. CRISPR clusters are transcribed and processed into CRISPR RNA (crRNA). Functions as a ssRNA-specific endoribonuclease. Involved in the integration of spacer DNA into the CRISPR cassette.</text>
</comment>
<reference evidence="10 11" key="1">
    <citation type="submission" date="2019-11" db="EMBL/GenBank/DDBJ databases">
        <title>Whole-genome sequence of Rhodoplanes serenus DSM 18633, type strain.</title>
        <authorList>
            <person name="Kyndt J.A."/>
            <person name="Meyer T.E."/>
        </authorList>
    </citation>
    <scope>NUCLEOTIDE SEQUENCE [LARGE SCALE GENOMIC DNA]</scope>
    <source>
        <strain evidence="10 11">DSM 18633</strain>
    </source>
</reference>
<dbReference type="Proteomes" id="UP000438991">
    <property type="component" value="Unassembled WGS sequence"/>
</dbReference>
<comment type="caution">
    <text evidence="10">The sequence shown here is derived from an EMBL/GenBank/DDBJ whole genome shotgun (WGS) entry which is preliminary data.</text>
</comment>
<dbReference type="GO" id="GO:0004521">
    <property type="term" value="F:RNA endonuclease activity"/>
    <property type="evidence" value="ECO:0007669"/>
    <property type="project" value="InterPro"/>
</dbReference>
<gene>
    <name evidence="9 10" type="primary">cas2</name>
    <name evidence="10" type="ORF">GJ689_24860</name>
</gene>
<evidence type="ECO:0000256" key="1">
    <source>
        <dbReference type="ARBA" id="ARBA00001946"/>
    </source>
</evidence>
<comment type="similarity">
    <text evidence="2 9">Belongs to the CRISPR-associated endoribonuclease Cas2 protein family.</text>
</comment>
<evidence type="ECO:0000313" key="10">
    <source>
        <dbReference type="EMBL" id="MTW19426.1"/>
    </source>
</evidence>
<evidence type="ECO:0000256" key="9">
    <source>
        <dbReference type="HAMAP-Rule" id="MF_01471"/>
    </source>
</evidence>
<evidence type="ECO:0000256" key="8">
    <source>
        <dbReference type="ARBA" id="ARBA00023118"/>
    </source>
</evidence>
<evidence type="ECO:0000256" key="4">
    <source>
        <dbReference type="ARBA" id="ARBA00022723"/>
    </source>
</evidence>
<dbReference type="HAMAP" id="MF_01471">
    <property type="entry name" value="Cas2"/>
    <property type="match status" value="1"/>
</dbReference>
<comment type="subunit">
    <text evidence="9">Homodimer, forms a heterotetramer with a Cas1 homodimer.</text>
</comment>
<dbReference type="InterPro" id="IPR019199">
    <property type="entry name" value="Virulence_VapD/CRISPR_Cas2"/>
</dbReference>
<dbReference type="SUPFAM" id="SSF143430">
    <property type="entry name" value="TTP0101/SSO1404-like"/>
    <property type="match status" value="1"/>
</dbReference>
<protein>
    <recommendedName>
        <fullName evidence="9">CRISPR-associated endoribonuclease Cas2</fullName>
        <ecNumber evidence="9">3.1.-.-</ecNumber>
    </recommendedName>
</protein>
<proteinExistence type="inferred from homology"/>
<dbReference type="Gene3D" id="3.30.70.240">
    <property type="match status" value="1"/>
</dbReference>
<keyword evidence="7 9" id="KW-0460">Magnesium</keyword>
<dbReference type="EMBL" id="WNKV01000037">
    <property type="protein sequence ID" value="MTW19426.1"/>
    <property type="molecule type" value="Genomic_DNA"/>
</dbReference>
<dbReference type="InterPro" id="IPR021127">
    <property type="entry name" value="CRISPR_associated_Cas2"/>
</dbReference>
<evidence type="ECO:0000256" key="3">
    <source>
        <dbReference type="ARBA" id="ARBA00022722"/>
    </source>
</evidence>
<dbReference type="EC" id="3.1.-.-" evidence="9"/>
<dbReference type="AlphaFoldDB" id="A0A9X5AUF3"/>
<name>A0A9X5AUF3_9BRAD</name>
<dbReference type="Pfam" id="PF09827">
    <property type="entry name" value="CRISPR_Cas2"/>
    <property type="match status" value="1"/>
</dbReference>
<dbReference type="GO" id="GO:0016787">
    <property type="term" value="F:hydrolase activity"/>
    <property type="evidence" value="ECO:0007669"/>
    <property type="project" value="UniProtKB-KW"/>
</dbReference>